<comment type="caution">
    <text evidence="1">The sequence shown here is derived from an EMBL/GenBank/DDBJ whole genome shotgun (WGS) entry which is preliminary data.</text>
</comment>
<organism evidence="1 2">
    <name type="scientific">Marinifilum breve</name>
    <dbReference type="NCBI Taxonomy" id="2184082"/>
    <lineage>
        <taxon>Bacteria</taxon>
        <taxon>Pseudomonadati</taxon>
        <taxon>Bacteroidota</taxon>
        <taxon>Bacteroidia</taxon>
        <taxon>Marinilabiliales</taxon>
        <taxon>Marinifilaceae</taxon>
    </lineage>
</organism>
<protein>
    <submittedName>
        <fullName evidence="1">Uncharacterized protein</fullName>
    </submittedName>
</protein>
<dbReference type="EMBL" id="QFLI01000004">
    <property type="protein sequence ID" value="PXY01085.1"/>
    <property type="molecule type" value="Genomic_DNA"/>
</dbReference>
<evidence type="ECO:0000313" key="2">
    <source>
        <dbReference type="Proteomes" id="UP000248079"/>
    </source>
</evidence>
<dbReference type="AlphaFoldDB" id="A0A2V3ZWP2"/>
<dbReference type="Proteomes" id="UP000248079">
    <property type="component" value="Unassembled WGS sequence"/>
</dbReference>
<proteinExistence type="predicted"/>
<accession>A0A2V3ZWP2</accession>
<sequence length="247" mass="28684">MTDTTTTKSMEELVMEIPVEQVVKPTIPVDVAIQEANKLHAYASQDKEALIAKGLTEEMITDIGVRSRFLLAKQNIWVAVYQSSLSNTKEWSKKIEEGRLLQRELQHDFQFALRKNAKALQVLQITLDGNRDSDTIVDLGSYPKIAKQYPEELEDIKFDQNKLVRASALAEELMVLQEKADGVQNSSERPEKDMRDRAYTYLKQLVDEIRAYGKYAFWNDEEKQRRYASEYARQKNERNKKEEETEN</sequence>
<dbReference type="RefSeq" id="WP_110360716.1">
    <property type="nucleotide sequence ID" value="NZ_QFLI01000004.1"/>
</dbReference>
<gene>
    <name evidence="1" type="ORF">DF185_10560</name>
</gene>
<name>A0A2V3ZWP2_9BACT</name>
<reference evidence="1 2" key="1">
    <citation type="submission" date="2018-05" db="EMBL/GenBank/DDBJ databases">
        <title>Marinifilum breve JC075T sp. nov., a marine bacterium isolated from Yongle Blue Hole in the South China Sea.</title>
        <authorList>
            <person name="Fu T."/>
        </authorList>
    </citation>
    <scope>NUCLEOTIDE SEQUENCE [LARGE SCALE GENOMIC DNA]</scope>
    <source>
        <strain evidence="1 2">JC075</strain>
    </source>
</reference>
<dbReference type="OrthoDB" id="1115578at2"/>
<keyword evidence="2" id="KW-1185">Reference proteome</keyword>
<evidence type="ECO:0000313" key="1">
    <source>
        <dbReference type="EMBL" id="PXY01085.1"/>
    </source>
</evidence>